<dbReference type="EMBL" id="NRSG01000781">
    <property type="protein sequence ID" value="MBK1662811.1"/>
    <property type="molecule type" value="Genomic_DNA"/>
</dbReference>
<comment type="caution">
    <text evidence="1">The sequence shown here is derived from an EMBL/GenBank/DDBJ whole genome shotgun (WGS) entry which is preliminary data.</text>
</comment>
<proteinExistence type="predicted"/>
<reference evidence="1 2" key="1">
    <citation type="journal article" date="2020" name="Microorganisms">
        <title>Osmotic Adaptation and Compatible Solute Biosynthesis of Phototrophic Bacteria as Revealed from Genome Analyses.</title>
        <authorList>
            <person name="Imhoff J.F."/>
            <person name="Rahn T."/>
            <person name="Kunzel S."/>
            <person name="Keller A."/>
            <person name="Neulinger S.C."/>
        </authorList>
    </citation>
    <scope>NUCLEOTIDE SEQUENCE [LARGE SCALE GENOMIC DNA]</scope>
    <source>
        <strain evidence="1 2">DSM 15382</strain>
    </source>
</reference>
<evidence type="ECO:0000313" key="1">
    <source>
        <dbReference type="EMBL" id="MBK1662811.1"/>
    </source>
</evidence>
<gene>
    <name evidence="1" type="ORF">CKO45_32100</name>
</gene>
<evidence type="ECO:0000313" key="2">
    <source>
        <dbReference type="Proteomes" id="UP000697995"/>
    </source>
</evidence>
<protein>
    <submittedName>
        <fullName evidence="1">Heparinase</fullName>
    </submittedName>
</protein>
<dbReference type="Gene3D" id="1.50.10.100">
    <property type="entry name" value="Chondroitin AC/alginate lyase"/>
    <property type="match status" value="1"/>
</dbReference>
<feature type="non-terminal residue" evidence="1">
    <location>
        <position position="1"/>
    </location>
</feature>
<sequence length="300" mass="30510">AHRASVLAAAAAAAPGDWHGPFDAAAPALGLDLFRPGDVRPVWERNRWAELPLLAQAARLDPGGGHLARADAVLAAWAMANPPFRGPNWACGQEASLRALHLGLALALLGAERAVPAGARALLRLHGRRIAATRAYALAQDNNHAVSEAAGLLACGLLLGEAGWTRAGARGLDAALRRLVAPCGGFAQLSTGYHRLLLDVLATTLWLSARLGGPGLSAAAAARAGAAVAWLHRLAEPTTGALPRLGHQDGSAFADLALAGPDDARPSLERAARILCGASAGRAEEPGCAWLGLAGAASPG</sequence>
<dbReference type="InterPro" id="IPR008929">
    <property type="entry name" value="Chondroitin_lyas"/>
</dbReference>
<accession>A0ABS1D8N6</accession>
<organism evidence="1 2">
    <name type="scientific">Paracraurococcus ruber</name>
    <dbReference type="NCBI Taxonomy" id="77675"/>
    <lineage>
        <taxon>Bacteria</taxon>
        <taxon>Pseudomonadati</taxon>
        <taxon>Pseudomonadota</taxon>
        <taxon>Alphaproteobacteria</taxon>
        <taxon>Acetobacterales</taxon>
        <taxon>Roseomonadaceae</taxon>
        <taxon>Paracraurococcus</taxon>
    </lineage>
</organism>
<feature type="non-terminal residue" evidence="1">
    <location>
        <position position="300"/>
    </location>
</feature>
<dbReference type="SUPFAM" id="SSF48230">
    <property type="entry name" value="Chondroitin AC/alginate lyase"/>
    <property type="match status" value="1"/>
</dbReference>
<name>A0ABS1D8N6_9PROT</name>
<keyword evidence="2" id="KW-1185">Reference proteome</keyword>
<dbReference type="Proteomes" id="UP000697995">
    <property type="component" value="Unassembled WGS sequence"/>
</dbReference>